<organism evidence="5 6">
    <name type="scientific">Aspergillus niger ATCC 13496</name>
    <dbReference type="NCBI Taxonomy" id="1353008"/>
    <lineage>
        <taxon>Eukaryota</taxon>
        <taxon>Fungi</taxon>
        <taxon>Dikarya</taxon>
        <taxon>Ascomycota</taxon>
        <taxon>Pezizomycotina</taxon>
        <taxon>Eurotiomycetes</taxon>
        <taxon>Eurotiomycetidae</taxon>
        <taxon>Eurotiales</taxon>
        <taxon>Aspergillaceae</taxon>
        <taxon>Aspergillus</taxon>
        <taxon>Aspergillus subgen. Circumdati</taxon>
    </lineage>
</organism>
<dbReference type="GO" id="GO:0008299">
    <property type="term" value="P:isoprenoid biosynthetic process"/>
    <property type="evidence" value="ECO:0007669"/>
    <property type="project" value="InterPro"/>
</dbReference>
<keyword evidence="2" id="KW-0479">Metal-binding</keyword>
<gene>
    <name evidence="5" type="ORF">M747DRAFT_287223</name>
</gene>
<dbReference type="AlphaFoldDB" id="A0A370BKU3"/>
<proteinExistence type="predicted"/>
<evidence type="ECO:0000256" key="4">
    <source>
        <dbReference type="SAM" id="MobiDB-lite"/>
    </source>
</evidence>
<dbReference type="EMBL" id="KZ851941">
    <property type="protein sequence ID" value="RDH16203.1"/>
    <property type="molecule type" value="Genomic_DNA"/>
</dbReference>
<keyword evidence="1" id="KW-0808">Transferase</keyword>
<evidence type="ECO:0000313" key="6">
    <source>
        <dbReference type="Proteomes" id="UP000253845"/>
    </source>
</evidence>
<dbReference type="GO" id="GO:0004659">
    <property type="term" value="F:prenyltransferase activity"/>
    <property type="evidence" value="ECO:0007669"/>
    <property type="project" value="InterPro"/>
</dbReference>
<dbReference type="Proteomes" id="UP000253845">
    <property type="component" value="Unassembled WGS sequence"/>
</dbReference>
<dbReference type="InterPro" id="IPR000092">
    <property type="entry name" value="Polyprenyl_synt"/>
</dbReference>
<name>A0A370BKU3_ASPNG</name>
<evidence type="ECO:0000256" key="1">
    <source>
        <dbReference type="ARBA" id="ARBA00022679"/>
    </source>
</evidence>
<dbReference type="PANTHER" id="PTHR12001:SF44">
    <property type="entry name" value="GERANYLGERANYL PYROPHOSPHATE SYNTHASE"/>
    <property type="match status" value="1"/>
</dbReference>
<evidence type="ECO:0000313" key="5">
    <source>
        <dbReference type="EMBL" id="RDH16203.1"/>
    </source>
</evidence>
<protein>
    <submittedName>
        <fullName evidence="5">Terpenoid synthase</fullName>
    </submittedName>
</protein>
<sequence>MEFSKLLDLENYPFQYSYPCDPKHSPPDRFFSQLPFRTSRLRDDFVELSASYDGDLEGHDISGRGHYMHWLMPECPPSLADAVLKICDASILWNDRTGMVSGLSDQHTADIQLALISLFKLGKPVVVPGLEDMEAGLQHFASLDKSYLEDVSSRIHEFTKARSLPIDNLTLDAYIEQRSIGFGLSVMVPWLRAAHEIEISKEEEKSIMQIIKKGSSVSALTNDYYSFHKEYDDAIGTGQSPKPYNAISVLMCDYAYSEDEAFQILKREILAQEVQLMEMVSIWLSAEQRSEDLRKLVTLYILACGGQNYWASFSPRYIKSHYVATKEERSHLVGRCSHPPWTLPAYPPPQNRKGRSVQSEIDSPLRDNKPSILLDSTGGSDSNSRILHDMSRFIEPYAGPPGESIALQPLEYAESVPGKKYWSEFLRAMNVWLRLPAQSIKYMDTIFAHLCASSVMLDDIQDGSDLRRGQPATHILYGESQTTNSALYGIVKALSLAASTDGKHSQILLESLSDSIRGQALEVHWRYHARCPSNMEYINMVDCKTGSFFRCALRLLEAEAGTKAIPELHHLVTLLGRYFQVYNDYRNLSDDKYIATKGFCEDLSEGKFSLPLIHTLTHSPATTAIYQLMFTRRNGLPLTDQHKSFILSKMKSAGSLQYVADILTNLNDELLSHLDVVEVKLGKNSLLRAMIIAVRM</sequence>
<dbReference type="PROSITE" id="PS00723">
    <property type="entry name" value="POLYPRENYL_SYNTHASE_1"/>
    <property type="match status" value="1"/>
</dbReference>
<dbReference type="SUPFAM" id="SSF48576">
    <property type="entry name" value="Terpenoid synthases"/>
    <property type="match status" value="2"/>
</dbReference>
<dbReference type="GO" id="GO:0046872">
    <property type="term" value="F:metal ion binding"/>
    <property type="evidence" value="ECO:0007669"/>
    <property type="project" value="UniProtKB-KW"/>
</dbReference>
<accession>A0A370BKU3</accession>
<dbReference type="InterPro" id="IPR008949">
    <property type="entry name" value="Isoprenoid_synthase_dom_sf"/>
</dbReference>
<dbReference type="Pfam" id="PF00348">
    <property type="entry name" value="polyprenyl_synt"/>
    <property type="match status" value="1"/>
</dbReference>
<dbReference type="GO" id="GO:0043386">
    <property type="term" value="P:mycotoxin biosynthetic process"/>
    <property type="evidence" value="ECO:0007669"/>
    <property type="project" value="UniProtKB-ARBA"/>
</dbReference>
<evidence type="ECO:0000256" key="2">
    <source>
        <dbReference type="ARBA" id="ARBA00022723"/>
    </source>
</evidence>
<feature type="region of interest" description="Disordered" evidence="4">
    <location>
        <begin position="344"/>
        <end position="384"/>
    </location>
</feature>
<dbReference type="Pfam" id="PF19086">
    <property type="entry name" value="Terpene_syn_C_2"/>
    <property type="match status" value="1"/>
</dbReference>
<dbReference type="Gene3D" id="1.10.600.10">
    <property type="entry name" value="Farnesyl Diphosphate Synthase"/>
    <property type="match status" value="2"/>
</dbReference>
<dbReference type="InterPro" id="IPR033749">
    <property type="entry name" value="Polyprenyl_synt_CS"/>
</dbReference>
<reference evidence="5 6" key="1">
    <citation type="submission" date="2018-07" db="EMBL/GenBank/DDBJ databases">
        <title>Section-level genome sequencing of Aspergillus section Nigri to investigate inter- and intra-species variation.</title>
        <authorList>
            <consortium name="DOE Joint Genome Institute"/>
            <person name="Vesth T.C."/>
            <person name="Nybo J.L."/>
            <person name="Theobald S."/>
            <person name="Frisvad J.C."/>
            <person name="Larsen T.O."/>
            <person name="Nielsen K.F."/>
            <person name="Hoof J.B."/>
            <person name="Brandl J."/>
            <person name="Salamov A."/>
            <person name="Riley R."/>
            <person name="Gladden J.M."/>
            <person name="Phatale P."/>
            <person name="Nielsen M.T."/>
            <person name="Lyhne E.K."/>
            <person name="Kogle M.E."/>
            <person name="Strasser K."/>
            <person name="McDonnell E."/>
            <person name="Barry K."/>
            <person name="Clum A."/>
            <person name="Chen C."/>
            <person name="Nolan M."/>
            <person name="Sandor L."/>
            <person name="Kuo A."/>
            <person name="Lipzen A."/>
            <person name="Hainaut M."/>
            <person name="Drula E."/>
            <person name="Tsang A."/>
            <person name="Magnuson J.K."/>
            <person name="Henrissat B."/>
            <person name="Wiebenga A."/>
            <person name="Simmons B.A."/>
            <person name="Makela M.R."/>
            <person name="De vries R.P."/>
            <person name="Grigoriev I.V."/>
            <person name="Mortensen U.H."/>
            <person name="Baker S.E."/>
            <person name="Andersen M.R."/>
        </authorList>
    </citation>
    <scope>NUCLEOTIDE SEQUENCE [LARGE SCALE GENOMIC DNA]</scope>
    <source>
        <strain evidence="5 6">ATCC 13496</strain>
    </source>
</reference>
<dbReference type="GO" id="GO:0046165">
    <property type="term" value="P:alcohol biosynthetic process"/>
    <property type="evidence" value="ECO:0007669"/>
    <property type="project" value="UniProtKB-ARBA"/>
</dbReference>
<keyword evidence="3" id="KW-0460">Magnesium</keyword>
<dbReference type="PANTHER" id="PTHR12001">
    <property type="entry name" value="GERANYLGERANYL PYROPHOSPHATE SYNTHASE"/>
    <property type="match status" value="1"/>
</dbReference>
<dbReference type="VEuPathDB" id="FungiDB:M747DRAFT_287223"/>
<dbReference type="SFLD" id="SFLDS00005">
    <property type="entry name" value="Isoprenoid_Synthase_Type_I"/>
    <property type="match status" value="1"/>
</dbReference>
<evidence type="ECO:0000256" key="3">
    <source>
        <dbReference type="ARBA" id="ARBA00022842"/>
    </source>
</evidence>